<evidence type="ECO:0000256" key="1">
    <source>
        <dbReference type="SAM" id="Phobius"/>
    </source>
</evidence>
<comment type="caution">
    <text evidence="3">The sequence shown here is derived from an EMBL/GenBank/DDBJ whole genome shotgun (WGS) entry which is preliminary data.</text>
</comment>
<gene>
    <name evidence="3" type="ORF">H8B09_24085</name>
</gene>
<evidence type="ECO:0000259" key="2">
    <source>
        <dbReference type="Pfam" id="PF07853"/>
    </source>
</evidence>
<feature type="transmembrane region" description="Helical" evidence="1">
    <location>
        <begin position="62"/>
        <end position="80"/>
    </location>
</feature>
<accession>A0ABR8N381</accession>
<protein>
    <submittedName>
        <fullName evidence="3">DUF1648 domain-containing protein</fullName>
    </submittedName>
</protein>
<name>A0ABR8N381_9BACL</name>
<evidence type="ECO:0000313" key="4">
    <source>
        <dbReference type="Proteomes" id="UP000609346"/>
    </source>
</evidence>
<keyword evidence="1" id="KW-1133">Transmembrane helix</keyword>
<feature type="transmembrane region" description="Helical" evidence="1">
    <location>
        <begin position="12"/>
        <end position="35"/>
    </location>
</feature>
<dbReference type="EMBL" id="JACXZA010000007">
    <property type="protein sequence ID" value="MBD3921862.1"/>
    <property type="molecule type" value="Genomic_DNA"/>
</dbReference>
<evidence type="ECO:0000313" key="3">
    <source>
        <dbReference type="EMBL" id="MBD3921862.1"/>
    </source>
</evidence>
<sequence>MEQRPVIRLTRSPLEVCLEVLNIVIIIGTLVYLLIRWRDLPSTIPIHYAGSGEADGWGSRSTLLLLPLIAIAPYVLITIISRFPHTFNFPVAVTEQNAPELYRLTVQMLNWLKFEMVFLFSSLGVLVIRSATTGHAGSIGIFTIIGAIVILGTIFGYVFHIVRRFRTRTTS</sequence>
<organism evidence="3 4">
    <name type="scientific">Paenibacillus terricola</name>
    <dbReference type="NCBI Taxonomy" id="2763503"/>
    <lineage>
        <taxon>Bacteria</taxon>
        <taxon>Bacillati</taxon>
        <taxon>Bacillota</taxon>
        <taxon>Bacilli</taxon>
        <taxon>Bacillales</taxon>
        <taxon>Paenibacillaceae</taxon>
        <taxon>Paenibacillus</taxon>
    </lineage>
</organism>
<dbReference type="Pfam" id="PF07853">
    <property type="entry name" value="DUF1648"/>
    <property type="match status" value="1"/>
</dbReference>
<dbReference type="Proteomes" id="UP000609346">
    <property type="component" value="Unassembled WGS sequence"/>
</dbReference>
<keyword evidence="4" id="KW-1185">Reference proteome</keyword>
<keyword evidence="1" id="KW-0812">Transmembrane</keyword>
<keyword evidence="1" id="KW-0472">Membrane</keyword>
<dbReference type="InterPro" id="IPR012867">
    <property type="entry name" value="DUF1648"/>
</dbReference>
<feature type="domain" description="DUF1648" evidence="2">
    <location>
        <begin position="24"/>
        <end position="70"/>
    </location>
</feature>
<feature type="transmembrane region" description="Helical" evidence="1">
    <location>
        <begin position="137"/>
        <end position="159"/>
    </location>
</feature>
<proteinExistence type="predicted"/>
<reference evidence="3 4" key="1">
    <citation type="submission" date="2020-09" db="EMBL/GenBank/DDBJ databases">
        <title>Paenibacillus sp. strain PR3 16S rRNA gene Genome sequencing and assembly.</title>
        <authorList>
            <person name="Kim J."/>
        </authorList>
    </citation>
    <scope>NUCLEOTIDE SEQUENCE [LARGE SCALE GENOMIC DNA]</scope>
    <source>
        <strain evidence="3 4">PR3</strain>
    </source>
</reference>
<feature type="transmembrane region" description="Helical" evidence="1">
    <location>
        <begin position="111"/>
        <end position="131"/>
    </location>
</feature>
<dbReference type="RefSeq" id="WP_191206168.1">
    <property type="nucleotide sequence ID" value="NZ_JACXZA010000007.1"/>
</dbReference>